<proteinExistence type="predicted"/>
<organism evidence="1 2">
    <name type="scientific">Bacillus cereus (strain VD146)</name>
    <dbReference type="NCBI Taxonomy" id="1053236"/>
    <lineage>
        <taxon>Bacteria</taxon>
        <taxon>Bacillati</taxon>
        <taxon>Bacillota</taxon>
        <taxon>Bacilli</taxon>
        <taxon>Bacillales</taxon>
        <taxon>Bacillaceae</taxon>
        <taxon>Bacillus</taxon>
        <taxon>Bacillus cereus group</taxon>
    </lineage>
</organism>
<dbReference type="PATRIC" id="fig|1053236.3.peg.6182"/>
<reference evidence="2" key="1">
    <citation type="submission" date="2012-12" db="EMBL/GenBank/DDBJ databases">
        <title>The genome sequence of Bacillus cereus VD146.</title>
        <authorList>
            <consortium name="The Broad Institute Genome Sequencing Platform"/>
            <consortium name="The Broad Institute Genome Sequencing Center for Infectious Disease"/>
            <person name="Feldgarden M."/>
            <person name="Van der Auwera G.A."/>
            <person name="Mahillon J."/>
            <person name="Duprez V."/>
            <person name="Timmery S."/>
            <person name="Mattelet C."/>
            <person name="Dierick K."/>
            <person name="Sun M."/>
            <person name="Yu Z."/>
            <person name="Zhu L."/>
            <person name="Hu X."/>
            <person name="Shank E.B."/>
            <person name="Swiecicka I."/>
            <person name="Hansen B.M."/>
            <person name="Andrup L."/>
            <person name="Walker B."/>
            <person name="Young S.K."/>
            <person name="Zeng Q."/>
            <person name="Gargeya S."/>
            <person name="Fitzgerald M."/>
            <person name="Haas B."/>
            <person name="Abouelleil A."/>
            <person name="Alvarado L."/>
            <person name="Arachchi H.M."/>
            <person name="Berlin A.M."/>
            <person name="Chapman S.B."/>
            <person name="Dewar J."/>
            <person name="Goldberg J."/>
            <person name="Griggs A."/>
            <person name="Gujja S."/>
            <person name="Hansen M."/>
            <person name="Howarth C."/>
            <person name="Imamovic A."/>
            <person name="Larimer J."/>
            <person name="McCowan C."/>
            <person name="Murphy C."/>
            <person name="Neiman D."/>
            <person name="Pearson M."/>
            <person name="Priest M."/>
            <person name="Roberts A."/>
            <person name="Saif S."/>
            <person name="Shea T."/>
            <person name="Sisk P."/>
            <person name="Sykes S."/>
            <person name="Wortman J."/>
            <person name="Nusbaum C."/>
            <person name="Birren B."/>
        </authorList>
    </citation>
    <scope>NUCLEOTIDE SEQUENCE [LARGE SCALE GENOMIC DNA]</scope>
    <source>
        <strain evidence="2">VD146</strain>
    </source>
</reference>
<dbReference type="Proteomes" id="UP000014020">
    <property type="component" value="Unassembled WGS sequence"/>
</dbReference>
<gene>
    <name evidence="1" type="ORF">IK1_05819</name>
</gene>
<evidence type="ECO:0000313" key="1">
    <source>
        <dbReference type="EMBL" id="EOP32283.1"/>
    </source>
</evidence>
<accession>R8MEU9</accession>
<name>R8MEU9_BACCX</name>
<dbReference type="RefSeq" id="WP_016121267.1">
    <property type="nucleotide sequence ID" value="NZ_KB976684.1"/>
</dbReference>
<sequence length="180" mass="21001">MDLKKLTFFQVNACWDFYNGPVDSLSVSYLDVTKAIDFAKEKVKDFLVQHDYTEEDLEVEQFEDKVSYTWSGEGQLHKYYISVDAKQFADVKTYQEEPADNLITVDPQEHQQVIEHLLGKFEPNQHKELKVFDVLQNKEVLVTVERSVNEVMDMFLVWCPGRGMGGLISLFDKNYFRIIA</sequence>
<dbReference type="HOGENOM" id="CLU_1493324_0_0_9"/>
<dbReference type="EMBL" id="AHFE01000075">
    <property type="protein sequence ID" value="EOP32283.1"/>
    <property type="molecule type" value="Genomic_DNA"/>
</dbReference>
<evidence type="ECO:0000313" key="2">
    <source>
        <dbReference type="Proteomes" id="UP000014020"/>
    </source>
</evidence>
<protein>
    <submittedName>
        <fullName evidence="1">Uncharacterized protein</fullName>
    </submittedName>
</protein>
<comment type="caution">
    <text evidence="1">The sequence shown here is derived from an EMBL/GenBank/DDBJ whole genome shotgun (WGS) entry which is preliminary data.</text>
</comment>
<dbReference type="AlphaFoldDB" id="R8MEU9"/>